<dbReference type="InterPro" id="IPR035965">
    <property type="entry name" value="PAS-like_dom_sf"/>
</dbReference>
<keyword evidence="5" id="KW-0547">Nucleotide-binding</keyword>
<evidence type="ECO:0000256" key="6">
    <source>
        <dbReference type="ARBA" id="ARBA00022777"/>
    </source>
</evidence>
<dbReference type="InterPro" id="IPR036890">
    <property type="entry name" value="HATPase_C_sf"/>
</dbReference>
<evidence type="ECO:0000256" key="4">
    <source>
        <dbReference type="ARBA" id="ARBA00022679"/>
    </source>
</evidence>
<dbReference type="CDD" id="cd00130">
    <property type="entry name" value="PAS"/>
    <property type="match status" value="1"/>
</dbReference>
<evidence type="ECO:0000313" key="11">
    <source>
        <dbReference type="Proteomes" id="UP000189055"/>
    </source>
</evidence>
<dbReference type="SUPFAM" id="SSF55874">
    <property type="entry name" value="ATPase domain of HSP90 chaperone/DNA topoisomerase II/histidine kinase"/>
    <property type="match status" value="1"/>
</dbReference>
<dbReference type="InterPro" id="IPR005467">
    <property type="entry name" value="His_kinase_dom"/>
</dbReference>
<evidence type="ECO:0000313" key="10">
    <source>
        <dbReference type="EMBL" id="AQT06201.1"/>
    </source>
</evidence>
<keyword evidence="8" id="KW-0902">Two-component regulatory system</keyword>
<dbReference type="Gene3D" id="3.30.565.10">
    <property type="entry name" value="Histidine kinase-like ATPase, C-terminal domain"/>
    <property type="match status" value="1"/>
</dbReference>
<dbReference type="KEGG" id="aper:A0U91_13145"/>
<dbReference type="Pfam" id="PF02518">
    <property type="entry name" value="HATPase_c"/>
    <property type="match status" value="1"/>
</dbReference>
<dbReference type="InterPro" id="IPR003661">
    <property type="entry name" value="HisK_dim/P_dom"/>
</dbReference>
<dbReference type="Gene3D" id="1.10.287.130">
    <property type="match status" value="1"/>
</dbReference>
<dbReference type="SMART" id="SM00387">
    <property type="entry name" value="HATPase_c"/>
    <property type="match status" value="1"/>
</dbReference>
<dbReference type="PRINTS" id="PR00344">
    <property type="entry name" value="BCTRLSENSOR"/>
</dbReference>
<evidence type="ECO:0000256" key="7">
    <source>
        <dbReference type="ARBA" id="ARBA00022840"/>
    </source>
</evidence>
<evidence type="ECO:0000256" key="8">
    <source>
        <dbReference type="ARBA" id="ARBA00023012"/>
    </source>
</evidence>
<dbReference type="CDD" id="cd00082">
    <property type="entry name" value="HisKA"/>
    <property type="match status" value="1"/>
</dbReference>
<dbReference type="InterPro" id="IPR004358">
    <property type="entry name" value="Sig_transdc_His_kin-like_C"/>
</dbReference>
<keyword evidence="7" id="KW-0067">ATP-binding</keyword>
<dbReference type="SUPFAM" id="SSF47384">
    <property type="entry name" value="Homodimeric domain of signal transducing histidine kinase"/>
    <property type="match status" value="1"/>
</dbReference>
<dbReference type="InterPro" id="IPR000014">
    <property type="entry name" value="PAS"/>
</dbReference>
<comment type="catalytic activity">
    <reaction evidence="1">
        <text>ATP + protein L-histidine = ADP + protein N-phospho-L-histidine.</text>
        <dbReference type="EC" id="2.7.13.3"/>
    </reaction>
</comment>
<dbReference type="InterPro" id="IPR003594">
    <property type="entry name" value="HATPase_dom"/>
</dbReference>
<dbReference type="STRING" id="1076596.A0U91_13145"/>
<sequence length="370" mass="40219">MKKPPSASQDGSPSAGLLLDSLPVPVLELGLENRLRFANAAAEEFFGTSRHQLCQSVLEDLVPEDHPLFLLVQHVRREGGSITEHELVFSSPRFHHEGVTVQGADVLDYPGSILLTFHDSSAARALDRQLAFRSAARSVSGMAEMLAHEVRNPLSGIKGAAQILEHSVGESDKELATLICDEVDRIDALVERMGVFGEAPADYRSLNIHRVLEHVRLLASKGCAAGVRIVERYDPSLPHVWGNRDQLVQMLLNLVKNAAEAIQESDKPGEITLSTSYRPGIRLAVPGTSQWRHLPLVVTVRDTGPGISETIRPHLFEPFVSTKMSGSGLGLALVGKIMDDHGGVIEVESRPGRTEISLYLPVVPEGSESI</sequence>
<dbReference type="InterPro" id="IPR036097">
    <property type="entry name" value="HisK_dim/P_sf"/>
</dbReference>
<evidence type="ECO:0000256" key="5">
    <source>
        <dbReference type="ARBA" id="ARBA00022741"/>
    </source>
</evidence>
<dbReference type="Gene3D" id="3.30.450.20">
    <property type="entry name" value="PAS domain"/>
    <property type="match status" value="1"/>
</dbReference>
<dbReference type="EC" id="2.7.13.3" evidence="2"/>
<evidence type="ECO:0000256" key="1">
    <source>
        <dbReference type="ARBA" id="ARBA00000085"/>
    </source>
</evidence>
<keyword evidence="3" id="KW-0597">Phosphoprotein</keyword>
<dbReference type="Pfam" id="PF00512">
    <property type="entry name" value="HisKA"/>
    <property type="match status" value="1"/>
</dbReference>
<organism evidence="10 11">
    <name type="scientific">Acetobacter persici</name>
    <dbReference type="NCBI Taxonomy" id="1076596"/>
    <lineage>
        <taxon>Bacteria</taxon>
        <taxon>Pseudomonadati</taxon>
        <taxon>Pseudomonadota</taxon>
        <taxon>Alphaproteobacteria</taxon>
        <taxon>Acetobacterales</taxon>
        <taxon>Acetobacteraceae</taxon>
        <taxon>Acetobacter</taxon>
    </lineage>
</organism>
<protein>
    <recommendedName>
        <fullName evidence="2">histidine kinase</fullName>
        <ecNumber evidence="2">2.7.13.3</ecNumber>
    </recommendedName>
</protein>
<dbReference type="PANTHER" id="PTHR43065:SF10">
    <property type="entry name" value="PEROXIDE STRESS-ACTIVATED HISTIDINE KINASE MAK3"/>
    <property type="match status" value="1"/>
</dbReference>
<dbReference type="SMART" id="SM00388">
    <property type="entry name" value="HisKA"/>
    <property type="match status" value="1"/>
</dbReference>
<dbReference type="Pfam" id="PF00989">
    <property type="entry name" value="PAS"/>
    <property type="match status" value="1"/>
</dbReference>
<name>A0A1U9LIE4_9PROT</name>
<dbReference type="PROSITE" id="PS50109">
    <property type="entry name" value="HIS_KIN"/>
    <property type="match status" value="1"/>
</dbReference>
<dbReference type="AlphaFoldDB" id="A0A1U9LIE4"/>
<dbReference type="GO" id="GO:0006355">
    <property type="term" value="P:regulation of DNA-templated transcription"/>
    <property type="evidence" value="ECO:0007669"/>
    <property type="project" value="InterPro"/>
</dbReference>
<dbReference type="SUPFAM" id="SSF55785">
    <property type="entry name" value="PYP-like sensor domain (PAS domain)"/>
    <property type="match status" value="1"/>
</dbReference>
<accession>A0A1U9LIE4</accession>
<evidence type="ECO:0000256" key="3">
    <source>
        <dbReference type="ARBA" id="ARBA00022553"/>
    </source>
</evidence>
<dbReference type="SMART" id="SM00091">
    <property type="entry name" value="PAS"/>
    <property type="match status" value="1"/>
</dbReference>
<keyword evidence="6 10" id="KW-0418">Kinase</keyword>
<evidence type="ECO:0000259" key="9">
    <source>
        <dbReference type="PROSITE" id="PS50109"/>
    </source>
</evidence>
<dbReference type="Proteomes" id="UP000189055">
    <property type="component" value="Chromosome"/>
</dbReference>
<keyword evidence="4" id="KW-0808">Transferase</keyword>
<dbReference type="GO" id="GO:0000155">
    <property type="term" value="F:phosphorelay sensor kinase activity"/>
    <property type="evidence" value="ECO:0007669"/>
    <property type="project" value="InterPro"/>
</dbReference>
<gene>
    <name evidence="10" type="ORF">A0U91_13145</name>
</gene>
<proteinExistence type="predicted"/>
<dbReference type="RefSeq" id="WP_077931838.1">
    <property type="nucleotide sequence ID" value="NZ_CP014687.1"/>
</dbReference>
<reference evidence="10 11" key="1">
    <citation type="submission" date="2016-03" db="EMBL/GenBank/DDBJ databases">
        <title>Acetic acid bacteria sequencing.</title>
        <authorList>
            <person name="Brandt J."/>
            <person name="Jakob F."/>
            <person name="Vogel R.F."/>
        </authorList>
    </citation>
    <scope>NUCLEOTIDE SEQUENCE [LARGE SCALE GENOMIC DNA]</scope>
    <source>
        <strain evidence="10 11">TMW2.1084</strain>
    </source>
</reference>
<evidence type="ECO:0000256" key="2">
    <source>
        <dbReference type="ARBA" id="ARBA00012438"/>
    </source>
</evidence>
<dbReference type="PANTHER" id="PTHR43065">
    <property type="entry name" value="SENSOR HISTIDINE KINASE"/>
    <property type="match status" value="1"/>
</dbReference>
<feature type="domain" description="Histidine kinase" evidence="9">
    <location>
        <begin position="145"/>
        <end position="364"/>
    </location>
</feature>
<dbReference type="InterPro" id="IPR013767">
    <property type="entry name" value="PAS_fold"/>
</dbReference>
<dbReference type="EMBL" id="CP014687">
    <property type="protein sequence ID" value="AQT06201.1"/>
    <property type="molecule type" value="Genomic_DNA"/>
</dbReference>
<dbReference type="GO" id="GO:0005524">
    <property type="term" value="F:ATP binding"/>
    <property type="evidence" value="ECO:0007669"/>
    <property type="project" value="UniProtKB-KW"/>
</dbReference>